<dbReference type="Proteomes" id="UP000019146">
    <property type="component" value="Chromosome 2"/>
</dbReference>
<dbReference type="KEGG" id="bcai:K788_00002010"/>
<reference evidence="1 2" key="1">
    <citation type="journal article" date="2014" name="Genome Announc.">
        <title>Draft Genome Sequence of the Haloacid-Degrading Burkholderia caribensis Strain MBA4.</title>
        <authorList>
            <person name="Pan Y."/>
            <person name="Kong K.F."/>
            <person name="Tsang J.S."/>
        </authorList>
    </citation>
    <scope>NUCLEOTIDE SEQUENCE [LARGE SCALE GENOMIC DNA]</scope>
    <source>
        <strain evidence="1 2">MBA4</strain>
    </source>
</reference>
<evidence type="ECO:0000313" key="1">
    <source>
        <dbReference type="EMBL" id="ALL68573.1"/>
    </source>
</evidence>
<name>A0A0N7JV93_9BURK</name>
<proteinExistence type="predicted"/>
<organism evidence="1 2">
    <name type="scientific">Paraburkholderia caribensis MBA4</name>
    <dbReference type="NCBI Taxonomy" id="1323664"/>
    <lineage>
        <taxon>Bacteria</taxon>
        <taxon>Pseudomonadati</taxon>
        <taxon>Pseudomonadota</taxon>
        <taxon>Betaproteobacteria</taxon>
        <taxon>Burkholderiales</taxon>
        <taxon>Burkholderiaceae</taxon>
        <taxon>Paraburkholderia</taxon>
    </lineage>
</organism>
<dbReference type="EMBL" id="CP012747">
    <property type="protein sequence ID" value="ALL68573.1"/>
    <property type="molecule type" value="Genomic_DNA"/>
</dbReference>
<protein>
    <submittedName>
        <fullName evidence="1">Uncharacterized protein</fullName>
    </submittedName>
</protein>
<gene>
    <name evidence="1" type="ORF">K788_00002010</name>
</gene>
<dbReference type="AlphaFoldDB" id="A0A0N7JV93"/>
<sequence length="169" mass="18728">MNERGPMELAETFEVWFLGRSAIGKRHESIATLAHRTGYWHHQLRCGGNGIQHARSMPFGPGDKDWEVHAILHSDLAANVDKGIDLIDADPAMEKAYVRMLIAPAYLTTALWIQISDSAERILVVDSPASYKSLVKGQFLLSAEYLSALASERHSEGLPRKGTNHPGIR</sequence>
<accession>A0A0N7JV93</accession>
<evidence type="ECO:0000313" key="2">
    <source>
        <dbReference type="Proteomes" id="UP000019146"/>
    </source>
</evidence>